<dbReference type="AlphaFoldDB" id="A0AAV1JK72"/>
<proteinExistence type="predicted"/>
<evidence type="ECO:0000313" key="2">
    <source>
        <dbReference type="Proteomes" id="UP001497472"/>
    </source>
</evidence>
<reference evidence="1 2" key="1">
    <citation type="submission" date="2023-11" db="EMBL/GenBank/DDBJ databases">
        <authorList>
            <person name="Okamura Y."/>
        </authorList>
    </citation>
    <scope>NUCLEOTIDE SEQUENCE [LARGE SCALE GENOMIC DNA]</scope>
</reference>
<gene>
    <name evidence="1" type="ORF">LNINA_LOCUS8980</name>
</gene>
<accession>A0AAV1JK72</accession>
<dbReference type="EMBL" id="CAVLEF010000040">
    <property type="protein sequence ID" value="CAK1549702.1"/>
    <property type="molecule type" value="Genomic_DNA"/>
</dbReference>
<organism evidence="1 2">
    <name type="scientific">Leptosia nina</name>
    <dbReference type="NCBI Taxonomy" id="320188"/>
    <lineage>
        <taxon>Eukaryota</taxon>
        <taxon>Metazoa</taxon>
        <taxon>Ecdysozoa</taxon>
        <taxon>Arthropoda</taxon>
        <taxon>Hexapoda</taxon>
        <taxon>Insecta</taxon>
        <taxon>Pterygota</taxon>
        <taxon>Neoptera</taxon>
        <taxon>Endopterygota</taxon>
        <taxon>Lepidoptera</taxon>
        <taxon>Glossata</taxon>
        <taxon>Ditrysia</taxon>
        <taxon>Papilionoidea</taxon>
        <taxon>Pieridae</taxon>
        <taxon>Pierinae</taxon>
        <taxon>Leptosia</taxon>
    </lineage>
</organism>
<sequence>MEGALCTVRIRPLMHLCPGTFPTACCAGFRTRQRTSGHNGSIKIMQVNEDLRTRVPESRSLHNGGQASVRRRHARTCFIS</sequence>
<evidence type="ECO:0000313" key="1">
    <source>
        <dbReference type="EMBL" id="CAK1549702.1"/>
    </source>
</evidence>
<evidence type="ECO:0008006" key="3">
    <source>
        <dbReference type="Google" id="ProtNLM"/>
    </source>
</evidence>
<protein>
    <recommendedName>
        <fullName evidence="3">Secreted protein</fullName>
    </recommendedName>
</protein>
<name>A0AAV1JK72_9NEOP</name>
<keyword evidence="2" id="KW-1185">Reference proteome</keyword>
<dbReference type="Proteomes" id="UP001497472">
    <property type="component" value="Unassembled WGS sequence"/>
</dbReference>
<comment type="caution">
    <text evidence="1">The sequence shown here is derived from an EMBL/GenBank/DDBJ whole genome shotgun (WGS) entry which is preliminary data.</text>
</comment>